<protein>
    <submittedName>
        <fullName evidence="1">Uncharacterized protein</fullName>
    </submittedName>
</protein>
<evidence type="ECO:0000313" key="1">
    <source>
        <dbReference type="EMBL" id="AMO25861.1"/>
    </source>
</evidence>
<accession>A0A140HLJ9</accession>
<proteinExistence type="predicted"/>
<gene>
    <name evidence="1" type="ORF">Blue_038</name>
</gene>
<dbReference type="OrthoDB" id="21072at10239"/>
<name>A0A140HLJ9_9CAUD</name>
<keyword evidence="2" id="KW-1185">Reference proteome</keyword>
<sequence>MSEQKEPIVGHLVVKGDHNEFLVSTTTAIRKYTAEGYEVETNYQTSLDPKTGEHIHSAYLVGKLKEPKPVIDSFELGRLEEWVENEYTMGDMPNGAYNTIREMIEQNKLN</sequence>
<dbReference type="RefSeq" id="YP_009285350.1">
    <property type="nucleotide sequence ID" value="NC_031056.1"/>
</dbReference>
<dbReference type="GeneID" id="29081817"/>
<dbReference type="KEGG" id="vg:29081817"/>
<reference evidence="1 2" key="1">
    <citation type="journal article" date="2016" name="Genome Announc.">
        <title>Complete Genome Sequence of Bacteriophage Deep-Blue Infecting Emetic Bacillus cereus.</title>
        <authorList>
            <person name="Hock L."/>
            <person name="Gillis A."/>
            <person name="Mahillon J."/>
        </authorList>
    </citation>
    <scope>NUCLEOTIDE SEQUENCE [LARGE SCALE GENOMIC DNA]</scope>
</reference>
<organism evidence="1 2">
    <name type="scientific">Bacillus phage Deep Blue</name>
    <dbReference type="NCBI Taxonomy" id="1792245"/>
    <lineage>
        <taxon>Viruses</taxon>
        <taxon>Duplodnaviria</taxon>
        <taxon>Heunggongvirae</taxon>
        <taxon>Uroviricota</taxon>
        <taxon>Caudoviricetes</taxon>
        <taxon>Herelleviridae</taxon>
        <taxon>Bastillevirinae</taxon>
        <taxon>Caeruleovirus</taxon>
        <taxon>Caeruleovirus deepblue</taxon>
    </lineage>
</organism>
<dbReference type="EMBL" id="KU577463">
    <property type="protein sequence ID" value="AMO25861.1"/>
    <property type="molecule type" value="Genomic_DNA"/>
</dbReference>
<dbReference type="Proteomes" id="UP000201785">
    <property type="component" value="Segment"/>
</dbReference>
<evidence type="ECO:0000313" key="2">
    <source>
        <dbReference type="Proteomes" id="UP000201785"/>
    </source>
</evidence>